<accession>A0A380BGM6</accession>
<dbReference type="Pfam" id="PF08281">
    <property type="entry name" value="Sigma70_r4_2"/>
    <property type="match status" value="1"/>
</dbReference>
<protein>
    <submittedName>
        <fullName evidence="7">Probable RNA polymerase sigma factor fecI</fullName>
    </submittedName>
</protein>
<dbReference type="InterPro" id="IPR036388">
    <property type="entry name" value="WH-like_DNA-bd_sf"/>
</dbReference>
<dbReference type="GO" id="GO:0016987">
    <property type="term" value="F:sigma factor activity"/>
    <property type="evidence" value="ECO:0007669"/>
    <property type="project" value="UniProtKB-KW"/>
</dbReference>
<dbReference type="Gene3D" id="1.10.1740.10">
    <property type="match status" value="1"/>
</dbReference>
<dbReference type="InterPro" id="IPR013324">
    <property type="entry name" value="RNA_pol_sigma_r3/r4-like"/>
</dbReference>
<dbReference type="InterPro" id="IPR007627">
    <property type="entry name" value="RNA_pol_sigma70_r2"/>
</dbReference>
<evidence type="ECO:0000256" key="1">
    <source>
        <dbReference type="ARBA" id="ARBA00010641"/>
    </source>
</evidence>
<proteinExistence type="inferred from homology"/>
<dbReference type="AlphaFoldDB" id="A0A380BGM6"/>
<evidence type="ECO:0000313" key="8">
    <source>
        <dbReference type="Proteomes" id="UP000254893"/>
    </source>
</evidence>
<dbReference type="InterPro" id="IPR039425">
    <property type="entry name" value="RNA_pol_sigma-70-like"/>
</dbReference>
<feature type="domain" description="RNA polymerase sigma-70 region 2" evidence="5">
    <location>
        <begin position="18"/>
        <end position="85"/>
    </location>
</feature>
<dbReference type="PANTHER" id="PTHR43133">
    <property type="entry name" value="RNA POLYMERASE ECF-TYPE SIGMA FACTO"/>
    <property type="match status" value="1"/>
</dbReference>
<dbReference type="RefSeq" id="WP_115169124.1">
    <property type="nucleotide sequence ID" value="NZ_UGYW01000002.1"/>
</dbReference>
<dbReference type="GO" id="GO:0003677">
    <property type="term" value="F:DNA binding"/>
    <property type="evidence" value="ECO:0007669"/>
    <property type="project" value="InterPro"/>
</dbReference>
<evidence type="ECO:0000259" key="6">
    <source>
        <dbReference type="Pfam" id="PF08281"/>
    </source>
</evidence>
<evidence type="ECO:0000313" key="7">
    <source>
        <dbReference type="EMBL" id="SUJ01108.1"/>
    </source>
</evidence>
<reference evidence="7 8" key="1">
    <citation type="submission" date="2018-06" db="EMBL/GenBank/DDBJ databases">
        <authorList>
            <consortium name="Pathogen Informatics"/>
            <person name="Doyle S."/>
        </authorList>
    </citation>
    <scope>NUCLEOTIDE SEQUENCE [LARGE SCALE GENOMIC DNA]</scope>
    <source>
        <strain evidence="7 8">NCTC11388</strain>
    </source>
</reference>
<dbReference type="Gene3D" id="1.10.10.10">
    <property type="entry name" value="Winged helix-like DNA-binding domain superfamily/Winged helix DNA-binding domain"/>
    <property type="match status" value="1"/>
</dbReference>
<dbReference type="SUPFAM" id="SSF88946">
    <property type="entry name" value="Sigma2 domain of RNA polymerase sigma factors"/>
    <property type="match status" value="1"/>
</dbReference>
<dbReference type="InterPro" id="IPR014284">
    <property type="entry name" value="RNA_pol_sigma-70_dom"/>
</dbReference>
<dbReference type="SUPFAM" id="SSF88659">
    <property type="entry name" value="Sigma3 and sigma4 domains of RNA polymerase sigma factors"/>
    <property type="match status" value="1"/>
</dbReference>
<sequence>MSADFTDQTSDFTTFESLYKAWNTRVYAYVLKKTGSTFVAEEVVQLVFIKIWKNSQYDLKHIKWEAQLFCVTRSVMIDYMRQSARYSRNDSLWEGSSDYHYQTEVEDRENMERLRQEVDRMPPVRQTVFRMSRFEHQTYAQIAERLQISVRTVENHIASALKVLKKNLFFLLFFF</sequence>
<dbReference type="EMBL" id="UGYW01000002">
    <property type="protein sequence ID" value="SUJ01108.1"/>
    <property type="molecule type" value="Genomic_DNA"/>
</dbReference>
<dbReference type="Proteomes" id="UP000254893">
    <property type="component" value="Unassembled WGS sequence"/>
</dbReference>
<evidence type="ECO:0000256" key="3">
    <source>
        <dbReference type="ARBA" id="ARBA00023082"/>
    </source>
</evidence>
<dbReference type="PANTHER" id="PTHR43133:SF46">
    <property type="entry name" value="RNA POLYMERASE SIGMA-70 FACTOR ECF SUBFAMILY"/>
    <property type="match status" value="1"/>
</dbReference>
<dbReference type="Pfam" id="PF04542">
    <property type="entry name" value="Sigma70_r2"/>
    <property type="match status" value="1"/>
</dbReference>
<dbReference type="InterPro" id="IPR013325">
    <property type="entry name" value="RNA_pol_sigma_r2"/>
</dbReference>
<feature type="domain" description="RNA polymerase sigma factor 70 region 4 type 2" evidence="6">
    <location>
        <begin position="112"/>
        <end position="162"/>
    </location>
</feature>
<gene>
    <name evidence="7" type="primary">fecI_2</name>
    <name evidence="7" type="ORF">NCTC11388_00710</name>
</gene>
<organism evidence="7 8">
    <name type="scientific">Sphingobacterium spiritivorum</name>
    <name type="common">Flavobacterium spiritivorum</name>
    <dbReference type="NCBI Taxonomy" id="258"/>
    <lineage>
        <taxon>Bacteria</taxon>
        <taxon>Pseudomonadati</taxon>
        <taxon>Bacteroidota</taxon>
        <taxon>Sphingobacteriia</taxon>
        <taxon>Sphingobacteriales</taxon>
        <taxon>Sphingobacteriaceae</taxon>
        <taxon>Sphingobacterium</taxon>
    </lineage>
</organism>
<name>A0A380BGM6_SPHSI</name>
<comment type="similarity">
    <text evidence="1">Belongs to the sigma-70 factor family. ECF subfamily.</text>
</comment>
<evidence type="ECO:0000256" key="2">
    <source>
        <dbReference type="ARBA" id="ARBA00023015"/>
    </source>
</evidence>
<dbReference type="GO" id="GO:0006352">
    <property type="term" value="P:DNA-templated transcription initiation"/>
    <property type="evidence" value="ECO:0007669"/>
    <property type="project" value="InterPro"/>
</dbReference>
<evidence type="ECO:0000256" key="4">
    <source>
        <dbReference type="ARBA" id="ARBA00023163"/>
    </source>
</evidence>
<dbReference type="InterPro" id="IPR013249">
    <property type="entry name" value="RNA_pol_sigma70_r4_t2"/>
</dbReference>
<dbReference type="NCBIfam" id="TIGR02937">
    <property type="entry name" value="sigma70-ECF"/>
    <property type="match status" value="1"/>
</dbReference>
<evidence type="ECO:0000259" key="5">
    <source>
        <dbReference type="Pfam" id="PF04542"/>
    </source>
</evidence>
<keyword evidence="4" id="KW-0804">Transcription</keyword>
<keyword evidence="3" id="KW-0731">Sigma factor</keyword>
<keyword evidence="2" id="KW-0805">Transcription regulation</keyword>